<dbReference type="PANTHER" id="PTHR48073:SF2">
    <property type="entry name" value="O-SUCCINYLBENZOATE SYNTHASE"/>
    <property type="match status" value="1"/>
</dbReference>
<evidence type="ECO:0000313" key="10">
    <source>
        <dbReference type="EMBL" id="MBB6035649.1"/>
    </source>
</evidence>
<dbReference type="InterPro" id="IPR013341">
    <property type="entry name" value="Mandelate_racemase_N_dom"/>
</dbReference>
<dbReference type="Pfam" id="PF13378">
    <property type="entry name" value="MR_MLE_C"/>
    <property type="match status" value="1"/>
</dbReference>
<feature type="binding site" evidence="6">
    <location>
        <position position="297"/>
    </location>
    <ligand>
        <name>substrate</name>
    </ligand>
</feature>
<dbReference type="GO" id="GO:0006518">
    <property type="term" value="P:peptide metabolic process"/>
    <property type="evidence" value="ECO:0007669"/>
    <property type="project" value="UniProtKB-ARBA"/>
</dbReference>
<dbReference type="EC" id="5.1.1.-" evidence="8"/>
<dbReference type="AlphaFoldDB" id="A0A841FSZ6"/>
<comment type="cofactor">
    <cofactor evidence="7 8">
        <name>Mg(2+)</name>
        <dbReference type="ChEBI" id="CHEBI:18420"/>
    </cofactor>
    <text evidence="7 8">Binds 1 Mg(2+) ion per subunit.</text>
</comment>
<dbReference type="SFLD" id="SFLDF00009">
    <property type="entry name" value="o-succinylbenzoate_synthase"/>
    <property type="match status" value="1"/>
</dbReference>
<feature type="domain" description="Mandelate racemase/muconate lactonizing enzyme C-terminal" evidence="9">
    <location>
        <begin position="142"/>
        <end position="239"/>
    </location>
</feature>
<protein>
    <recommendedName>
        <fullName evidence="8">Dipeptide epimerase</fullName>
        <ecNumber evidence="8">5.1.1.-</ecNumber>
    </recommendedName>
</protein>
<dbReference type="InterPro" id="IPR029065">
    <property type="entry name" value="Enolase_C-like"/>
</dbReference>
<evidence type="ECO:0000256" key="7">
    <source>
        <dbReference type="PIRSR" id="PIRSR634603-3"/>
    </source>
</evidence>
<accession>A0A841FSZ6</accession>
<feature type="binding site" evidence="6">
    <location>
        <position position="322"/>
    </location>
    <ligand>
        <name>substrate</name>
    </ligand>
</feature>
<dbReference type="Gene3D" id="3.30.390.10">
    <property type="entry name" value="Enolase-like, N-terminal domain"/>
    <property type="match status" value="1"/>
</dbReference>
<dbReference type="SFLD" id="SFLDS00001">
    <property type="entry name" value="Enolase"/>
    <property type="match status" value="1"/>
</dbReference>
<feature type="binding site" evidence="6">
    <location>
        <position position="320"/>
    </location>
    <ligand>
        <name>substrate</name>
    </ligand>
</feature>
<dbReference type="SFLD" id="SFLDG00180">
    <property type="entry name" value="muconate_cycloisomerase"/>
    <property type="match status" value="1"/>
</dbReference>
<dbReference type="Gene3D" id="3.20.20.120">
    <property type="entry name" value="Enolase-like C-terminal domain"/>
    <property type="match status" value="1"/>
</dbReference>
<dbReference type="Pfam" id="PF02746">
    <property type="entry name" value="MR_MLE_N"/>
    <property type="match status" value="1"/>
</dbReference>
<keyword evidence="3 7" id="KW-0460">Magnesium</keyword>
<feature type="binding site" evidence="6">
    <location>
        <position position="24"/>
    </location>
    <ligand>
        <name>substrate</name>
    </ligand>
</feature>
<dbReference type="CDD" id="cd03319">
    <property type="entry name" value="L-Ala-DL-Glu_epimerase"/>
    <property type="match status" value="1"/>
</dbReference>
<dbReference type="Proteomes" id="UP000548476">
    <property type="component" value="Unassembled WGS sequence"/>
</dbReference>
<feature type="binding site" evidence="6">
    <location>
        <position position="160"/>
    </location>
    <ligand>
        <name>substrate</name>
    </ligand>
</feature>
<evidence type="ECO:0000259" key="9">
    <source>
        <dbReference type="SMART" id="SM00922"/>
    </source>
</evidence>
<dbReference type="SUPFAM" id="SSF54826">
    <property type="entry name" value="Enolase N-terminal domain-like"/>
    <property type="match status" value="1"/>
</dbReference>
<reference evidence="10 11" key="1">
    <citation type="submission" date="2020-08" db="EMBL/GenBank/DDBJ databases">
        <title>Genomic Encyclopedia of Type Strains, Phase IV (KMG-IV): sequencing the most valuable type-strain genomes for metagenomic binning, comparative biology and taxonomic classification.</title>
        <authorList>
            <person name="Goeker M."/>
        </authorList>
    </citation>
    <scope>NUCLEOTIDE SEQUENCE [LARGE SCALE GENOMIC DNA]</scope>
    <source>
        <strain evidence="10 11">YIM 65646</strain>
    </source>
</reference>
<feature type="binding site" evidence="7">
    <location>
        <position position="243"/>
    </location>
    <ligand>
        <name>Mg(2+)</name>
        <dbReference type="ChEBI" id="CHEBI:18420"/>
    </ligand>
</feature>
<dbReference type="RefSeq" id="WP_184788521.1">
    <property type="nucleotide sequence ID" value="NZ_BONT01000076.1"/>
</dbReference>
<keyword evidence="2 7" id="KW-0479">Metal-binding</keyword>
<feature type="binding site" evidence="7">
    <location>
        <position position="190"/>
    </location>
    <ligand>
        <name>Mg(2+)</name>
        <dbReference type="ChEBI" id="CHEBI:18420"/>
    </ligand>
</feature>
<name>A0A841FSZ6_9ACTN</name>
<dbReference type="SMART" id="SM00922">
    <property type="entry name" value="MR_MLE"/>
    <property type="match status" value="1"/>
</dbReference>
<keyword evidence="11" id="KW-1185">Reference proteome</keyword>
<evidence type="ECO:0000256" key="1">
    <source>
        <dbReference type="ARBA" id="ARBA00008031"/>
    </source>
</evidence>
<comment type="similarity">
    <text evidence="1 8">Belongs to the mandelate racemase/muconate lactonizing enzyme family.</text>
</comment>
<evidence type="ECO:0000256" key="3">
    <source>
        <dbReference type="ARBA" id="ARBA00022842"/>
    </source>
</evidence>
<feature type="binding site" evidence="7">
    <location>
        <position position="218"/>
    </location>
    <ligand>
        <name>Mg(2+)</name>
        <dbReference type="ChEBI" id="CHEBI:18420"/>
    </ligand>
</feature>
<organism evidence="10 11">
    <name type="scientific">Phytomonospora endophytica</name>
    <dbReference type="NCBI Taxonomy" id="714109"/>
    <lineage>
        <taxon>Bacteria</taxon>
        <taxon>Bacillati</taxon>
        <taxon>Actinomycetota</taxon>
        <taxon>Actinomycetes</taxon>
        <taxon>Micromonosporales</taxon>
        <taxon>Micromonosporaceae</taxon>
        <taxon>Phytomonospora</taxon>
    </lineage>
</organism>
<dbReference type="EMBL" id="JACHGT010000007">
    <property type="protein sequence ID" value="MBB6035649.1"/>
    <property type="molecule type" value="Genomic_DNA"/>
</dbReference>
<evidence type="ECO:0000256" key="5">
    <source>
        <dbReference type="PIRSR" id="PIRSR634603-1"/>
    </source>
</evidence>
<comment type="caution">
    <text evidence="10">The sequence shown here is derived from an EMBL/GenBank/DDBJ whole genome shotgun (WGS) entry which is preliminary data.</text>
</comment>
<dbReference type="InterPro" id="IPR013342">
    <property type="entry name" value="Mandelate_racemase_C"/>
</dbReference>
<dbReference type="GO" id="GO:0000287">
    <property type="term" value="F:magnesium ion binding"/>
    <property type="evidence" value="ECO:0007669"/>
    <property type="project" value="UniProtKB-ARBA"/>
</dbReference>
<evidence type="ECO:0000313" key="11">
    <source>
        <dbReference type="Proteomes" id="UP000548476"/>
    </source>
</evidence>
<dbReference type="InterPro" id="IPR036849">
    <property type="entry name" value="Enolase-like_C_sf"/>
</dbReference>
<dbReference type="InterPro" id="IPR029017">
    <property type="entry name" value="Enolase-like_N"/>
</dbReference>
<dbReference type="GO" id="GO:0016855">
    <property type="term" value="F:racemase and epimerase activity, acting on amino acids and derivatives"/>
    <property type="evidence" value="ECO:0007669"/>
    <property type="project" value="UniProtKB-UniRule"/>
</dbReference>
<dbReference type="SUPFAM" id="SSF51604">
    <property type="entry name" value="Enolase C-terminal domain-like"/>
    <property type="match status" value="1"/>
</dbReference>
<keyword evidence="4 8" id="KW-0413">Isomerase</keyword>
<feature type="binding site" evidence="6">
    <location>
        <position position="295"/>
    </location>
    <ligand>
        <name>substrate</name>
    </ligand>
</feature>
<dbReference type="InterPro" id="IPR034603">
    <property type="entry name" value="Dipeptide_epimerase"/>
</dbReference>
<gene>
    <name evidence="10" type="ORF">HNR73_003513</name>
</gene>
<evidence type="ECO:0000256" key="8">
    <source>
        <dbReference type="RuleBase" id="RU366006"/>
    </source>
</evidence>
<proteinExistence type="inferred from homology"/>
<dbReference type="FunFam" id="3.30.390.10:FF:000009">
    <property type="entry name" value="Hydrophobic dipeptide epimerase"/>
    <property type="match status" value="1"/>
</dbReference>
<sequence>MPIAEISTRIARIPLHTPFVTALRTASHVESVAVTVTDDDGNTGVGEAPQVWRVTGESLAGARSCVDGPLRDALLGGDPDDLNALLDRLHAAVVGNHGAKAAVDVALHDLAAKRLGVSLTRYLGGSATTVPTDVTLSAAGTDALVAAAAQRVAEGFTVLKIKVGADPAGDIARIKAVRAAVGDEIGLRLDANQGWNAKEAVRIIGRFEDAGLGIEFVEQPTPAHDLDALAYVTSRTITPIMADESVHGVRDLVEVIERRAADMVNVKLAKCGGIRAARTLFGLARAHDMGTIVGSMMESHIGVAAAASLVAAFGTTAVSDLDAAWWLTAPPLTYAEGRIVLPSGPGLGVTVDIESRSG</sequence>
<evidence type="ECO:0000256" key="6">
    <source>
        <dbReference type="PIRSR" id="PIRSR634603-2"/>
    </source>
</evidence>
<feature type="binding site" evidence="6">
    <location>
        <position position="135"/>
    </location>
    <ligand>
        <name>substrate</name>
    </ligand>
</feature>
<feature type="active site" description="Proton acceptor; specific for (R)-substrate epimerization" evidence="5">
    <location>
        <position position="162"/>
    </location>
</feature>
<dbReference type="PANTHER" id="PTHR48073">
    <property type="entry name" value="O-SUCCINYLBENZOATE SYNTHASE-RELATED"/>
    <property type="match status" value="1"/>
</dbReference>
<evidence type="ECO:0000256" key="2">
    <source>
        <dbReference type="ARBA" id="ARBA00022723"/>
    </source>
</evidence>
<feature type="active site" description="Proton acceptor; specific for (S)-substrate epimerization" evidence="5">
    <location>
        <position position="267"/>
    </location>
</feature>
<evidence type="ECO:0000256" key="4">
    <source>
        <dbReference type="ARBA" id="ARBA00023235"/>
    </source>
</evidence>